<dbReference type="PATRIC" id="fig|146537.3.peg.5698"/>
<keyword evidence="2 4" id="KW-0503">Monooxygenase</keyword>
<evidence type="ECO:0000256" key="2">
    <source>
        <dbReference type="ARBA" id="ARBA00023033"/>
    </source>
</evidence>
<dbReference type="PANTHER" id="PTHR13789:SF309">
    <property type="entry name" value="PUTATIVE (AFU_ORTHOLOGUE AFUA_6G14510)-RELATED"/>
    <property type="match status" value="1"/>
</dbReference>
<accession>A0A0K8PS54</accession>
<dbReference type="Proteomes" id="UP000053859">
    <property type="component" value="Unassembled WGS sequence"/>
</dbReference>
<keyword evidence="1" id="KW-0560">Oxidoreductase</keyword>
<reference evidence="4" key="1">
    <citation type="journal article" date="2015" name="Genome Announc.">
        <title>Draft Genome Sequence of Thiostrepton-Producing Streptomyces azureus ATCC 14921.</title>
        <authorList>
            <person name="Sakihara K."/>
            <person name="Maeda J."/>
            <person name="Tashiro K."/>
            <person name="Fujino Y."/>
            <person name="Kuhara S."/>
            <person name="Ohshima T."/>
            <person name="Ogata S."/>
            <person name="Doi K."/>
        </authorList>
    </citation>
    <scope>NUCLEOTIDE SEQUENCE [LARGE SCALE GENOMIC DNA]</scope>
    <source>
        <strain evidence="4">ATCC14921</strain>
    </source>
</reference>
<dbReference type="PANTHER" id="PTHR13789">
    <property type="entry name" value="MONOOXYGENASE"/>
    <property type="match status" value="1"/>
</dbReference>
<proteinExistence type="predicted"/>
<evidence type="ECO:0000256" key="3">
    <source>
        <dbReference type="SAM" id="MobiDB-lite"/>
    </source>
</evidence>
<evidence type="ECO:0000313" key="5">
    <source>
        <dbReference type="Proteomes" id="UP000053859"/>
    </source>
</evidence>
<gene>
    <name evidence="4" type="ORF">SAZU_5416</name>
</gene>
<organism evidence="4 5">
    <name type="scientific">Streptomyces azureus</name>
    <dbReference type="NCBI Taxonomy" id="146537"/>
    <lineage>
        <taxon>Bacteria</taxon>
        <taxon>Bacillati</taxon>
        <taxon>Actinomycetota</taxon>
        <taxon>Actinomycetes</taxon>
        <taxon>Kitasatosporales</taxon>
        <taxon>Streptomycetaceae</taxon>
        <taxon>Streptomyces</taxon>
    </lineage>
</organism>
<evidence type="ECO:0000313" key="4">
    <source>
        <dbReference type="EMBL" id="GAP50558.1"/>
    </source>
</evidence>
<feature type="region of interest" description="Disordered" evidence="3">
    <location>
        <begin position="33"/>
        <end position="60"/>
    </location>
</feature>
<dbReference type="EMBL" id="DF968341">
    <property type="protein sequence ID" value="GAP50558.1"/>
    <property type="molecule type" value="Genomic_DNA"/>
</dbReference>
<sequence length="80" mass="8203">MTPNVGQGACQAVEDAAVLAAALATEPTAESALARYDAERRPRGPSVARAARQAGRMGQQLARPLAVAVRTPLSGRLPPA</sequence>
<dbReference type="AlphaFoldDB" id="A0A0K8PS54"/>
<dbReference type="GO" id="GO:0004497">
    <property type="term" value="F:monooxygenase activity"/>
    <property type="evidence" value="ECO:0007669"/>
    <property type="project" value="UniProtKB-KW"/>
</dbReference>
<dbReference type="Gene3D" id="3.50.50.60">
    <property type="entry name" value="FAD/NAD(P)-binding domain"/>
    <property type="match status" value="1"/>
</dbReference>
<feature type="compositionally biased region" description="Low complexity" evidence="3">
    <location>
        <begin position="48"/>
        <end position="60"/>
    </location>
</feature>
<dbReference type="InterPro" id="IPR050493">
    <property type="entry name" value="FAD-dep_Monooxygenase_BioMet"/>
</dbReference>
<dbReference type="InterPro" id="IPR036188">
    <property type="entry name" value="FAD/NAD-bd_sf"/>
</dbReference>
<name>A0A0K8PS54_STRAJ</name>
<protein>
    <submittedName>
        <fullName evidence="4">Monooxygenase</fullName>
    </submittedName>
</protein>
<evidence type="ECO:0000256" key="1">
    <source>
        <dbReference type="ARBA" id="ARBA00023002"/>
    </source>
</evidence>
<keyword evidence="5" id="KW-1185">Reference proteome</keyword>
<dbReference type="SUPFAM" id="SSF51905">
    <property type="entry name" value="FAD/NAD(P)-binding domain"/>
    <property type="match status" value="1"/>
</dbReference>